<organism evidence="6 7">
    <name type="scientific">Orchesella dallaii</name>
    <dbReference type="NCBI Taxonomy" id="48710"/>
    <lineage>
        <taxon>Eukaryota</taxon>
        <taxon>Metazoa</taxon>
        <taxon>Ecdysozoa</taxon>
        <taxon>Arthropoda</taxon>
        <taxon>Hexapoda</taxon>
        <taxon>Collembola</taxon>
        <taxon>Entomobryomorpha</taxon>
        <taxon>Entomobryoidea</taxon>
        <taxon>Orchesellidae</taxon>
        <taxon>Orchesellinae</taxon>
        <taxon>Orchesella</taxon>
    </lineage>
</organism>
<evidence type="ECO:0000256" key="2">
    <source>
        <dbReference type="ARBA" id="ARBA00022540"/>
    </source>
</evidence>
<keyword evidence="7" id="KW-1185">Reference proteome</keyword>
<evidence type="ECO:0000256" key="4">
    <source>
        <dbReference type="HAMAP-Rule" id="MF_03007"/>
    </source>
</evidence>
<dbReference type="Pfam" id="PF01398">
    <property type="entry name" value="JAB"/>
    <property type="match status" value="1"/>
</dbReference>
<keyword evidence="2 4" id="KW-0396">Initiation factor</keyword>
<dbReference type="InterPro" id="IPR027524">
    <property type="entry name" value="eIF3h"/>
</dbReference>
<reference evidence="6 7" key="1">
    <citation type="submission" date="2024-08" db="EMBL/GenBank/DDBJ databases">
        <authorList>
            <person name="Cucini C."/>
            <person name="Frati F."/>
        </authorList>
    </citation>
    <scope>NUCLEOTIDE SEQUENCE [LARGE SCALE GENOMIC DNA]</scope>
</reference>
<dbReference type="InterPro" id="IPR045810">
    <property type="entry name" value="eIF3h_C"/>
</dbReference>
<proteinExistence type="inferred from homology"/>
<dbReference type="Pfam" id="PF19445">
    <property type="entry name" value="eIF3h_C"/>
    <property type="match status" value="1"/>
</dbReference>
<dbReference type="InterPro" id="IPR000555">
    <property type="entry name" value="JAMM/MPN+_dom"/>
</dbReference>
<comment type="similarity">
    <text evidence="4">Belongs to the eIF-3 subunit H family.</text>
</comment>
<dbReference type="InterPro" id="IPR037518">
    <property type="entry name" value="MPN"/>
</dbReference>
<sequence>MALRGRRNEFNCPYDYVQMDGLVVMKIIKHCYEERSNIDTPRGGLLGLVIENRLELTNTFPFPFTKAGEEAVDEEYTSAMMMHMKKINQDYLHVGWYQACELGSFVTTEFVLAQQGYQDSIEESVVVIYDPQKTEKGFLTIKAYRLTPQALKLLAENENTITPELVKSLHLSYERLFHEVPVVIKNSPLANALCCTMSEMKPAKATQFLDLGTASVMERHMHSLLEKVDELHQEAYKMNKWQMQVSKQQQEKAKYIHQRNLENATRQAKGEPALPEEDLAKVFRPIAPPSRLPPMLASGQIEMSCQQVNSFCSQALAKLFISESLQDSKTDA</sequence>
<dbReference type="Proteomes" id="UP001642540">
    <property type="component" value="Unassembled WGS sequence"/>
</dbReference>
<dbReference type="HAMAP" id="MF_03007">
    <property type="entry name" value="eIF3h"/>
    <property type="match status" value="1"/>
</dbReference>
<evidence type="ECO:0000313" key="7">
    <source>
        <dbReference type="Proteomes" id="UP001642540"/>
    </source>
</evidence>
<dbReference type="PROSITE" id="PS50249">
    <property type="entry name" value="MPN"/>
    <property type="match status" value="1"/>
</dbReference>
<evidence type="ECO:0000259" key="5">
    <source>
        <dbReference type="PROSITE" id="PS50249"/>
    </source>
</evidence>
<evidence type="ECO:0000313" key="6">
    <source>
        <dbReference type="EMBL" id="CAL8096859.1"/>
    </source>
</evidence>
<feature type="domain" description="MPN" evidence="5">
    <location>
        <begin position="17"/>
        <end position="150"/>
    </location>
</feature>
<dbReference type="SMART" id="SM00232">
    <property type="entry name" value="JAB_MPN"/>
    <property type="match status" value="1"/>
</dbReference>
<dbReference type="PANTHER" id="PTHR10410">
    <property type="entry name" value="EUKARYOTIC TRANSLATION INITIATION FACTOR 3 -RELATED"/>
    <property type="match status" value="1"/>
</dbReference>
<comment type="subcellular location">
    <subcellularLocation>
        <location evidence="4">Cytoplasm</location>
    </subcellularLocation>
</comment>
<name>A0ABP1QBL1_9HEXA</name>
<evidence type="ECO:0000256" key="1">
    <source>
        <dbReference type="ARBA" id="ARBA00022490"/>
    </source>
</evidence>
<protein>
    <recommendedName>
        <fullName evidence="4">Eukaryotic translation initiation factor 3 subunit H</fullName>
        <shortName evidence="4">eIF3h</shortName>
    </recommendedName>
</protein>
<dbReference type="EMBL" id="CAXLJM020000028">
    <property type="protein sequence ID" value="CAL8096859.1"/>
    <property type="molecule type" value="Genomic_DNA"/>
</dbReference>
<dbReference type="CDD" id="cd08065">
    <property type="entry name" value="MPN_eIF3h"/>
    <property type="match status" value="1"/>
</dbReference>
<accession>A0ABP1QBL1</accession>
<comment type="function">
    <text evidence="4">Component of the eukaryotic translation initiation factor 3 (eIF-3) complex, which is involved in protein synthesis of a specialized repertoire of mRNAs and, together with other initiation factors, stimulates binding of mRNA and methionyl-tRNAi to the 40S ribosome. The eIF-3 complex specifically targets and initiates translation of a subset of mRNAs involved in cell proliferation.</text>
</comment>
<keyword evidence="3 4" id="KW-0648">Protein biosynthesis</keyword>
<keyword evidence="1 4" id="KW-0963">Cytoplasm</keyword>
<gene>
    <name evidence="6" type="ORF">ODALV1_LOCUS9471</name>
</gene>
<dbReference type="Gene3D" id="3.40.140.10">
    <property type="entry name" value="Cytidine Deaminase, domain 2"/>
    <property type="match status" value="1"/>
</dbReference>
<evidence type="ECO:0000256" key="3">
    <source>
        <dbReference type="ARBA" id="ARBA00022917"/>
    </source>
</evidence>
<dbReference type="InterPro" id="IPR050242">
    <property type="entry name" value="JAMM_MPN+_peptidase_M67A"/>
</dbReference>
<comment type="subunit">
    <text evidence="4">Component of the eukaryotic translation initiation factor 3 (eIF-3) complex.</text>
</comment>
<comment type="caution">
    <text evidence="6">The sequence shown here is derived from an EMBL/GenBank/DDBJ whole genome shotgun (WGS) entry which is preliminary data.</text>
</comment>